<dbReference type="AlphaFoldDB" id="A0A9W9EUT3"/>
<dbReference type="Proteomes" id="UP001149165">
    <property type="component" value="Unassembled WGS sequence"/>
</dbReference>
<dbReference type="Pfam" id="PF04676">
    <property type="entry name" value="CwfJ_C_2"/>
    <property type="match status" value="1"/>
</dbReference>
<feature type="region of interest" description="Disordered" evidence="2">
    <location>
        <begin position="278"/>
        <end position="312"/>
    </location>
</feature>
<protein>
    <recommendedName>
        <fullName evidence="7">Cwf19-like C-terminal domain-containing protein</fullName>
    </recommendedName>
</protein>
<dbReference type="Gene3D" id="3.30.428.10">
    <property type="entry name" value="HIT-like"/>
    <property type="match status" value="1"/>
</dbReference>
<evidence type="ECO:0000256" key="2">
    <source>
        <dbReference type="SAM" id="MobiDB-lite"/>
    </source>
</evidence>
<dbReference type="PANTHER" id="PTHR12072">
    <property type="entry name" value="CWF19, CELL CYCLE CONTROL PROTEIN"/>
    <property type="match status" value="1"/>
</dbReference>
<dbReference type="InterPro" id="IPR040194">
    <property type="entry name" value="Cwf19-like"/>
</dbReference>
<dbReference type="SUPFAM" id="SSF54197">
    <property type="entry name" value="HIT-like"/>
    <property type="match status" value="1"/>
</dbReference>
<dbReference type="EMBL" id="JAPQKH010000007">
    <property type="protein sequence ID" value="KAJ5088437.1"/>
    <property type="molecule type" value="Genomic_DNA"/>
</dbReference>
<feature type="compositionally biased region" description="Basic residues" evidence="2">
    <location>
        <begin position="44"/>
        <end position="59"/>
    </location>
</feature>
<dbReference type="GO" id="GO:0000398">
    <property type="term" value="P:mRNA splicing, via spliceosome"/>
    <property type="evidence" value="ECO:0007669"/>
    <property type="project" value="TreeGrafter"/>
</dbReference>
<dbReference type="PANTHER" id="PTHR12072:SF5">
    <property type="entry name" value="CWF19-LIKE PROTEIN 2"/>
    <property type="match status" value="1"/>
</dbReference>
<comment type="similarity">
    <text evidence="1">Belongs to the CWF19 family.</text>
</comment>
<feature type="compositionally biased region" description="Basic and acidic residues" evidence="2">
    <location>
        <begin position="88"/>
        <end position="99"/>
    </location>
</feature>
<comment type="caution">
    <text evidence="5">The sequence shown here is derived from an EMBL/GenBank/DDBJ whole genome shotgun (WGS) entry which is preliminary data.</text>
</comment>
<evidence type="ECO:0008006" key="7">
    <source>
        <dbReference type="Google" id="ProtNLM"/>
    </source>
</evidence>
<feature type="region of interest" description="Disordered" evidence="2">
    <location>
        <begin position="1"/>
        <end position="133"/>
    </location>
</feature>
<evidence type="ECO:0000313" key="5">
    <source>
        <dbReference type="EMBL" id="KAJ5088437.1"/>
    </source>
</evidence>
<evidence type="ECO:0000313" key="6">
    <source>
        <dbReference type="Proteomes" id="UP001149165"/>
    </source>
</evidence>
<feature type="domain" description="Cwf19-like C-terminal" evidence="4">
    <location>
        <begin position="466"/>
        <end position="590"/>
    </location>
</feature>
<proteinExistence type="inferred from homology"/>
<dbReference type="GO" id="GO:0071014">
    <property type="term" value="C:post-mRNA release spliceosomal complex"/>
    <property type="evidence" value="ECO:0007669"/>
    <property type="project" value="TreeGrafter"/>
</dbReference>
<feature type="compositionally biased region" description="Basic and acidic residues" evidence="2">
    <location>
        <begin position="1"/>
        <end position="25"/>
    </location>
</feature>
<dbReference type="Pfam" id="PF04677">
    <property type="entry name" value="CwfJ_C_1"/>
    <property type="match status" value="1"/>
</dbReference>
<feature type="compositionally biased region" description="Basic and acidic residues" evidence="2">
    <location>
        <begin position="60"/>
        <end position="81"/>
    </location>
</feature>
<accession>A0A9W9EUT3</accession>
<feature type="compositionally biased region" description="Basic and acidic residues" evidence="2">
    <location>
        <begin position="33"/>
        <end position="43"/>
    </location>
</feature>
<evidence type="ECO:0000259" key="3">
    <source>
        <dbReference type="Pfam" id="PF04676"/>
    </source>
</evidence>
<evidence type="ECO:0000259" key="4">
    <source>
        <dbReference type="Pfam" id="PF04677"/>
    </source>
</evidence>
<dbReference type="InterPro" id="IPR006768">
    <property type="entry name" value="Cwf19-like_C_dom-1"/>
</dbReference>
<dbReference type="InterPro" id="IPR006767">
    <property type="entry name" value="Cwf19-like_C_dom-2"/>
</dbReference>
<keyword evidence="6" id="KW-1185">Reference proteome</keyword>
<name>A0A9W9EUT3_9EURO</name>
<reference evidence="5" key="1">
    <citation type="submission" date="2022-11" db="EMBL/GenBank/DDBJ databases">
        <authorList>
            <person name="Petersen C."/>
        </authorList>
    </citation>
    <scope>NUCLEOTIDE SEQUENCE</scope>
    <source>
        <strain evidence="5">IBT 30069</strain>
    </source>
</reference>
<reference evidence="5" key="2">
    <citation type="journal article" date="2023" name="IMA Fungus">
        <title>Comparative genomic study of the Penicillium genus elucidates a diverse pangenome and 15 lateral gene transfer events.</title>
        <authorList>
            <person name="Petersen C."/>
            <person name="Sorensen T."/>
            <person name="Nielsen M.R."/>
            <person name="Sondergaard T.E."/>
            <person name="Sorensen J.L."/>
            <person name="Fitzpatrick D.A."/>
            <person name="Frisvad J.C."/>
            <person name="Nielsen K.L."/>
        </authorList>
    </citation>
    <scope>NUCLEOTIDE SEQUENCE</scope>
    <source>
        <strain evidence="5">IBT 30069</strain>
    </source>
</reference>
<dbReference type="OrthoDB" id="2113965at2759"/>
<feature type="compositionally biased region" description="Basic and acidic residues" evidence="2">
    <location>
        <begin position="278"/>
        <end position="299"/>
    </location>
</feature>
<organism evidence="5 6">
    <name type="scientific">Penicillium angulare</name>
    <dbReference type="NCBI Taxonomy" id="116970"/>
    <lineage>
        <taxon>Eukaryota</taxon>
        <taxon>Fungi</taxon>
        <taxon>Dikarya</taxon>
        <taxon>Ascomycota</taxon>
        <taxon>Pezizomycotina</taxon>
        <taxon>Eurotiomycetes</taxon>
        <taxon>Eurotiomycetidae</taxon>
        <taxon>Eurotiales</taxon>
        <taxon>Aspergillaceae</taxon>
        <taxon>Penicillium</taxon>
    </lineage>
</organism>
<evidence type="ECO:0000256" key="1">
    <source>
        <dbReference type="ARBA" id="ARBA00006795"/>
    </source>
</evidence>
<gene>
    <name evidence="5" type="ORF">N7456_012053</name>
</gene>
<sequence>MTLEDFEKSLAQDQEQRKEKSDRSERSRHHRDRDRDRDRSKERSSRHHRSTHHHRRHSSRSRERHSERDRDSHRRDDDDGHRHKRSRHSTDHGDDADHTQKRRHRSSRDEEESSAPKTIVQEEPSQLKRDSWMEAPSALDVDYVHRKDNRVDEPSKATMLQADFELKIHEKELNNHLRDLKEGKALEEIEEEPSQHEVDYTFGDAGSQWRMTKLRGVYREAEETGKDVDDVALERFGDLRSFDDAREEETEVDRRKMYGESYVGKDKPSGELFQERKLKNEARRDSHEHIRDPAEEVRAEGQGQKMDVEPPANTTQHLDITALNRLKAQMMKAKLKKAPDAAELEEQYNAAAANLANRKESDVVVLGVQQNRMLAGSRNEVKPIDNKRGRERGLVQDNEDMSIEDMLIEERKTRGQMGGEGKKLAERIARDGKFENELEYMDDNASKLAKRVHRSEIDIKNSTVNDFRKMNKILDNCPLCHHEDTNTPPIAPVVSLATRVFLTLPTEPEISEGGATIVPIQHRTNLIECDDDEWEEIRNFMKSLTRMYHDQGRDVIFYENAAQPQRKRHASMEVVPLPYSLGETSPAFFKEAILSAESEWSQHRKLIDTLAKAKQGMGRSAFRRTLVKEMPYFHVWFELDGGLGHIVEDENRWPRGDLFAREVIGGMLDAAPDVIKRQGRWQRGTDRRMEPFRKRWRKFDWTRILVEG</sequence>
<dbReference type="InterPro" id="IPR036265">
    <property type="entry name" value="HIT-like_sf"/>
</dbReference>
<feature type="domain" description="Cwf19-like protein C-terminal" evidence="3">
    <location>
        <begin position="599"/>
        <end position="702"/>
    </location>
</feature>